<keyword evidence="4" id="KW-0456">Lyase</keyword>
<dbReference type="InterPro" id="IPR044516">
    <property type="entry name" value="UXS-like"/>
</dbReference>
<dbReference type="RefSeq" id="WP_183587498.1">
    <property type="nucleotide sequence ID" value="NZ_JACHCA010000005.1"/>
</dbReference>
<organism evidence="6 7">
    <name type="scientific">Mucilaginibacter lappiensis</name>
    <dbReference type="NCBI Taxonomy" id="354630"/>
    <lineage>
        <taxon>Bacteria</taxon>
        <taxon>Pseudomonadati</taxon>
        <taxon>Bacteroidota</taxon>
        <taxon>Sphingobacteriia</taxon>
        <taxon>Sphingobacteriales</taxon>
        <taxon>Sphingobacteriaceae</taxon>
        <taxon>Mucilaginibacter</taxon>
    </lineage>
</organism>
<comment type="caution">
    <text evidence="6">The sequence shown here is derived from an EMBL/GenBank/DDBJ whole genome shotgun (WGS) entry which is preliminary data.</text>
</comment>
<keyword evidence="2" id="KW-0210">Decarboxylase</keyword>
<evidence type="ECO:0000256" key="2">
    <source>
        <dbReference type="ARBA" id="ARBA00022793"/>
    </source>
</evidence>
<dbReference type="Proteomes" id="UP000548326">
    <property type="component" value="Unassembled WGS sequence"/>
</dbReference>
<dbReference type="GO" id="GO:0005737">
    <property type="term" value="C:cytoplasm"/>
    <property type="evidence" value="ECO:0007669"/>
    <property type="project" value="TreeGrafter"/>
</dbReference>
<dbReference type="SUPFAM" id="SSF51735">
    <property type="entry name" value="NAD(P)-binding Rossmann-fold domains"/>
    <property type="match status" value="1"/>
</dbReference>
<evidence type="ECO:0000256" key="1">
    <source>
        <dbReference type="ARBA" id="ARBA00001911"/>
    </source>
</evidence>
<dbReference type="GO" id="GO:0042732">
    <property type="term" value="P:D-xylose metabolic process"/>
    <property type="evidence" value="ECO:0007669"/>
    <property type="project" value="InterPro"/>
</dbReference>
<sequence length="354" mass="40025">MTNNAIIKEDLHTIYNSAIDWSRFSGKTVLITGANGFLPAYMIETLLFASKHFSDYQINVIGLVRNIIKAKKRFADYLDNPNLKFIEQDVSEEINIDTKIDFIIHAASQASPKYYGTDPVGTLSANVLGTNNLLNLARKHQIESFLFFSSSEIYGLLNNDTMTVDEDYYGYLNPLLVRSCYAESKRMGENMCASYLHQYQVNSKIIRPFHTYGPGMDLNDGRVFVDFVSNVLKGEDIIIKSDGTAKRAYCYITDAITAYFKVLLDGKNGEAYNVGNPDNEFSVRELADLLVSLADDKSVKVIMENGDQKNYLPSQVSRIIPDIKKLKAFDWTPRVSAKEGFYRTITSYKKEQVS</sequence>
<dbReference type="Pfam" id="PF01370">
    <property type="entry name" value="Epimerase"/>
    <property type="match status" value="1"/>
</dbReference>
<evidence type="ECO:0000256" key="3">
    <source>
        <dbReference type="ARBA" id="ARBA00023027"/>
    </source>
</evidence>
<dbReference type="PANTHER" id="PTHR43078">
    <property type="entry name" value="UDP-GLUCURONIC ACID DECARBOXYLASE-RELATED"/>
    <property type="match status" value="1"/>
</dbReference>
<dbReference type="InterPro" id="IPR001509">
    <property type="entry name" value="Epimerase_deHydtase"/>
</dbReference>
<dbReference type="AlphaFoldDB" id="A0A841JCV2"/>
<accession>A0A841JCV2</accession>
<proteinExistence type="predicted"/>
<evidence type="ECO:0000313" key="7">
    <source>
        <dbReference type="Proteomes" id="UP000548326"/>
    </source>
</evidence>
<reference evidence="6 7" key="1">
    <citation type="submission" date="2020-08" db="EMBL/GenBank/DDBJ databases">
        <title>Genomic Encyclopedia of Type Strains, Phase IV (KMG-V): Genome sequencing to study the core and pangenomes of soil and plant-associated prokaryotes.</title>
        <authorList>
            <person name="Whitman W."/>
        </authorList>
    </citation>
    <scope>NUCLEOTIDE SEQUENCE [LARGE SCALE GENOMIC DNA]</scope>
    <source>
        <strain evidence="6 7">MP601</strain>
    </source>
</reference>
<comment type="cofactor">
    <cofactor evidence="1">
        <name>NAD(+)</name>
        <dbReference type="ChEBI" id="CHEBI:57540"/>
    </cofactor>
</comment>
<protein>
    <submittedName>
        <fullName evidence="6">Nucleoside-diphosphate-sugar epimerase</fullName>
    </submittedName>
</protein>
<feature type="domain" description="NAD-dependent epimerase/dehydratase" evidence="5">
    <location>
        <begin position="29"/>
        <end position="275"/>
    </location>
</feature>
<evidence type="ECO:0000259" key="5">
    <source>
        <dbReference type="Pfam" id="PF01370"/>
    </source>
</evidence>
<name>A0A841JCV2_9SPHI</name>
<dbReference type="InterPro" id="IPR036291">
    <property type="entry name" value="NAD(P)-bd_dom_sf"/>
</dbReference>
<dbReference type="Gene3D" id="3.40.50.720">
    <property type="entry name" value="NAD(P)-binding Rossmann-like Domain"/>
    <property type="match status" value="1"/>
</dbReference>
<dbReference type="PANTHER" id="PTHR43078:SF7">
    <property type="entry name" value="UDP-GLUCURONATE DECARBOXYLASE"/>
    <property type="match status" value="1"/>
</dbReference>
<evidence type="ECO:0000256" key="4">
    <source>
        <dbReference type="ARBA" id="ARBA00023239"/>
    </source>
</evidence>
<dbReference type="GO" id="GO:0048040">
    <property type="term" value="F:UDP-glucuronate decarboxylase activity"/>
    <property type="evidence" value="ECO:0007669"/>
    <property type="project" value="TreeGrafter"/>
</dbReference>
<dbReference type="EMBL" id="JACHCA010000005">
    <property type="protein sequence ID" value="MBB6128172.1"/>
    <property type="molecule type" value="Genomic_DNA"/>
</dbReference>
<keyword evidence="3" id="KW-0520">NAD</keyword>
<evidence type="ECO:0000313" key="6">
    <source>
        <dbReference type="EMBL" id="MBB6128172.1"/>
    </source>
</evidence>
<gene>
    <name evidence="6" type="ORF">HDF22_002285</name>
</gene>
<dbReference type="GO" id="GO:0070403">
    <property type="term" value="F:NAD+ binding"/>
    <property type="evidence" value="ECO:0007669"/>
    <property type="project" value="InterPro"/>
</dbReference>